<evidence type="ECO:0000313" key="1">
    <source>
        <dbReference type="EMBL" id="ORZ30683.1"/>
    </source>
</evidence>
<gene>
    <name evidence="1" type="ORF">BCR44DRAFT_1444155</name>
</gene>
<protein>
    <submittedName>
        <fullName evidence="1">Uncharacterized protein</fullName>
    </submittedName>
</protein>
<dbReference type="AlphaFoldDB" id="A0A1Y2HAF8"/>
<sequence length="86" mass="10186">MSKSLTNRNRALPNHTVNECRPTHPLHCQRILARVNTHTNMACIDTRPTHFPSLFEQTRLVACGRWARQITRVRGSNRDWKRQLRR</sequence>
<dbReference type="Proteomes" id="UP000193411">
    <property type="component" value="Unassembled WGS sequence"/>
</dbReference>
<name>A0A1Y2HAF8_9FUNG</name>
<dbReference type="EMBL" id="MCFL01000077">
    <property type="protein sequence ID" value="ORZ30683.1"/>
    <property type="molecule type" value="Genomic_DNA"/>
</dbReference>
<accession>A0A1Y2HAF8</accession>
<evidence type="ECO:0000313" key="2">
    <source>
        <dbReference type="Proteomes" id="UP000193411"/>
    </source>
</evidence>
<proteinExistence type="predicted"/>
<keyword evidence="2" id="KW-1185">Reference proteome</keyword>
<organism evidence="1 2">
    <name type="scientific">Catenaria anguillulae PL171</name>
    <dbReference type="NCBI Taxonomy" id="765915"/>
    <lineage>
        <taxon>Eukaryota</taxon>
        <taxon>Fungi</taxon>
        <taxon>Fungi incertae sedis</taxon>
        <taxon>Blastocladiomycota</taxon>
        <taxon>Blastocladiomycetes</taxon>
        <taxon>Blastocladiales</taxon>
        <taxon>Catenariaceae</taxon>
        <taxon>Catenaria</taxon>
    </lineage>
</organism>
<comment type="caution">
    <text evidence="1">The sequence shown here is derived from an EMBL/GenBank/DDBJ whole genome shotgun (WGS) entry which is preliminary data.</text>
</comment>
<reference evidence="1 2" key="1">
    <citation type="submission" date="2016-07" db="EMBL/GenBank/DDBJ databases">
        <title>Pervasive Adenine N6-methylation of Active Genes in Fungi.</title>
        <authorList>
            <consortium name="DOE Joint Genome Institute"/>
            <person name="Mondo S.J."/>
            <person name="Dannebaum R.O."/>
            <person name="Kuo R.C."/>
            <person name="Labutti K."/>
            <person name="Haridas S."/>
            <person name="Kuo A."/>
            <person name="Salamov A."/>
            <person name="Ahrendt S.R."/>
            <person name="Lipzen A."/>
            <person name="Sullivan W."/>
            <person name="Andreopoulos W.B."/>
            <person name="Clum A."/>
            <person name="Lindquist E."/>
            <person name="Daum C."/>
            <person name="Ramamoorthy G.K."/>
            <person name="Gryganskyi A."/>
            <person name="Culley D."/>
            <person name="Magnuson J.K."/>
            <person name="James T.Y."/>
            <person name="O'Malley M.A."/>
            <person name="Stajich J.E."/>
            <person name="Spatafora J.W."/>
            <person name="Visel A."/>
            <person name="Grigoriev I.V."/>
        </authorList>
    </citation>
    <scope>NUCLEOTIDE SEQUENCE [LARGE SCALE GENOMIC DNA]</scope>
    <source>
        <strain evidence="1 2">PL171</strain>
    </source>
</reference>